<keyword evidence="1" id="KW-0812">Transmembrane</keyword>
<dbReference type="PANTHER" id="PTHR34219:SF3">
    <property type="entry name" value="BLL7967 PROTEIN"/>
    <property type="match status" value="1"/>
</dbReference>
<dbReference type="AlphaFoldDB" id="A0A4Q7MPR2"/>
<name>A0A4Q7MPR2_9BACT</name>
<dbReference type="EMBL" id="SGXA01000002">
    <property type="protein sequence ID" value="RZS70655.1"/>
    <property type="molecule type" value="Genomic_DNA"/>
</dbReference>
<dbReference type="RefSeq" id="WP_207234257.1">
    <property type="nucleotide sequence ID" value="NZ_CP042431.1"/>
</dbReference>
<keyword evidence="3" id="KW-1185">Reference proteome</keyword>
<protein>
    <submittedName>
        <fullName evidence="2">Putative iron-regulated membrane protein</fullName>
    </submittedName>
</protein>
<dbReference type="InterPro" id="IPR005625">
    <property type="entry name" value="PepSY-ass_TM"/>
</dbReference>
<dbReference type="PANTHER" id="PTHR34219">
    <property type="entry name" value="IRON-REGULATED INNER MEMBRANE PROTEIN-RELATED"/>
    <property type="match status" value="1"/>
</dbReference>
<keyword evidence="1" id="KW-1133">Transmembrane helix</keyword>
<evidence type="ECO:0000313" key="2">
    <source>
        <dbReference type="EMBL" id="RZS70655.1"/>
    </source>
</evidence>
<dbReference type="Pfam" id="PF03929">
    <property type="entry name" value="PepSY_TM"/>
    <property type="match status" value="1"/>
</dbReference>
<feature type="transmembrane region" description="Helical" evidence="1">
    <location>
        <begin position="190"/>
        <end position="213"/>
    </location>
</feature>
<feature type="transmembrane region" description="Helical" evidence="1">
    <location>
        <begin position="337"/>
        <end position="358"/>
    </location>
</feature>
<proteinExistence type="predicted"/>
<keyword evidence="1" id="KW-0472">Membrane</keyword>
<accession>A0A4Q7MPR2</accession>
<feature type="transmembrane region" description="Helical" evidence="1">
    <location>
        <begin position="12"/>
        <end position="35"/>
    </location>
</feature>
<organism evidence="2 3">
    <name type="scientific">Pseudobacter ginsenosidimutans</name>
    <dbReference type="NCBI Taxonomy" id="661488"/>
    <lineage>
        <taxon>Bacteria</taxon>
        <taxon>Pseudomonadati</taxon>
        <taxon>Bacteroidota</taxon>
        <taxon>Chitinophagia</taxon>
        <taxon>Chitinophagales</taxon>
        <taxon>Chitinophagaceae</taxon>
        <taxon>Pseudobacter</taxon>
    </lineage>
</organism>
<comment type="caution">
    <text evidence="2">The sequence shown here is derived from an EMBL/GenBank/DDBJ whole genome shotgun (WGS) entry which is preliminary data.</text>
</comment>
<dbReference type="PROSITE" id="PS51257">
    <property type="entry name" value="PROKAR_LIPOPROTEIN"/>
    <property type="match status" value="1"/>
</dbReference>
<evidence type="ECO:0000256" key="1">
    <source>
        <dbReference type="SAM" id="Phobius"/>
    </source>
</evidence>
<gene>
    <name evidence="2" type="ORF">EV199_2548</name>
</gene>
<feature type="transmembrane region" description="Helical" evidence="1">
    <location>
        <begin position="138"/>
        <end position="158"/>
    </location>
</feature>
<dbReference type="Proteomes" id="UP000293874">
    <property type="component" value="Unassembled WGS sequence"/>
</dbReference>
<evidence type="ECO:0000313" key="3">
    <source>
        <dbReference type="Proteomes" id="UP000293874"/>
    </source>
</evidence>
<reference evidence="2 3" key="1">
    <citation type="submission" date="2019-02" db="EMBL/GenBank/DDBJ databases">
        <title>Genomic Encyclopedia of Type Strains, Phase IV (KMG-IV): sequencing the most valuable type-strain genomes for metagenomic binning, comparative biology and taxonomic classification.</title>
        <authorList>
            <person name="Goeker M."/>
        </authorList>
    </citation>
    <scope>NUCLEOTIDE SEQUENCE [LARGE SCALE GENOMIC DNA]</scope>
    <source>
        <strain evidence="2 3">DSM 18116</strain>
    </source>
</reference>
<sequence length="380" mass="44179">MMSFKKINAWFHLWFGLASGIVVFILGITGCAIVFKDEIKSLTQPWLHAARPADGKLLPPSVLVNSLQKQVPGKHIESVWYHGENRTAHFNIHESDSIAFVNPYTAEVVALVDHEDAFHFFEDGHYYLWLPREIGHQVAGWGTLIFFLLLISGLILWWPKKWNKRNRDQGFKIKWNAKFKRLNYDLHNVLGFYSLIVAIIFAFTGLMMSFAWFNKGVYWLAGGENKPRIQAVSDTTTNLKTDLMMQVDKAWHKGIYELAEQRPFDILMHFPETPSEAIYVCTDMYNGTWRDVYLDQYTLAELPASQKRVRDEDFASWIRRYNYGLHVGLYGGITIKIIYFIVSLICASLPVTGFYIWWGRRRKKKSIVPRKRKELEVTTA</sequence>